<dbReference type="Antibodypedia" id="1618">
    <property type="antibodies" value="86 antibodies from 16 providers"/>
</dbReference>
<keyword evidence="1" id="KW-1133">Transmembrane helix</keyword>
<dbReference type="AGR" id="MGI:3610314"/>
<dbReference type="Proteomes" id="UP000000589">
    <property type="component" value="Chromosome 11"/>
</dbReference>
<dbReference type="VEuPathDB" id="HostDB:ENSMUSG00000057135"/>
<dbReference type="Bgee" id="ENSMUSG00000057135">
    <property type="expression patterns" value="Expressed in spleen and 30 other cell types or tissues"/>
</dbReference>
<dbReference type="AlphaFoldDB" id="F8WHN0"/>
<feature type="transmembrane region" description="Helical" evidence="1">
    <location>
        <begin position="12"/>
        <end position="35"/>
    </location>
</feature>
<dbReference type="GeneTree" id="ENSGT00390000007003"/>
<dbReference type="MGI" id="MGI:3610314">
    <property type="gene designation" value="Scimp"/>
</dbReference>
<dbReference type="Ensembl" id="ENSMUST00000074572.7">
    <property type="protein sequence ID" value="ENSMUSP00000074157.7"/>
    <property type="gene ID" value="ENSMUSG00000057135.13"/>
</dbReference>
<proteinExistence type="predicted"/>
<accession>F8WHN0</accession>
<reference evidence="2 4" key="2">
    <citation type="journal article" date="2011" name="PLoS Biol.">
        <title>Modernizing reference genome assemblies.</title>
        <authorList>
            <person name="Church D.M."/>
            <person name="Schneider V.A."/>
            <person name="Graves T."/>
            <person name="Auger K."/>
            <person name="Cunningham F."/>
            <person name="Bouk N."/>
            <person name="Chen H.C."/>
            <person name="Agarwala R."/>
            <person name="McLaren W.M."/>
            <person name="Ritchie G.R."/>
            <person name="Albracht D."/>
            <person name="Kremitzki M."/>
            <person name="Rock S."/>
            <person name="Kotkiewicz H."/>
            <person name="Kremitzki C."/>
            <person name="Wollam A."/>
            <person name="Trani L."/>
            <person name="Fulton L."/>
            <person name="Fulton R."/>
            <person name="Matthews L."/>
            <person name="Whitehead S."/>
            <person name="Chow W."/>
            <person name="Torrance J."/>
            <person name="Dunn M."/>
            <person name="Harden G."/>
            <person name="Threadgold G."/>
            <person name="Wood J."/>
            <person name="Collins J."/>
            <person name="Heath P."/>
            <person name="Griffiths G."/>
            <person name="Pelan S."/>
            <person name="Grafham D."/>
            <person name="Eichler E.E."/>
            <person name="Weinstock G."/>
            <person name="Mardis E.R."/>
            <person name="Wilson R.K."/>
            <person name="Howe K."/>
            <person name="Flicek P."/>
            <person name="Hubbard T."/>
        </authorList>
    </citation>
    <scope>NUCLEOTIDE SEQUENCE [LARGE SCALE GENOMIC DNA]</scope>
    <source>
        <strain evidence="2 4">C57BL/6J</strain>
    </source>
</reference>
<protein>
    <submittedName>
        <fullName evidence="2">SLP adaptor and CSK interacting membrane protein</fullName>
    </submittedName>
</protein>
<dbReference type="SMR" id="F8WHN0"/>
<evidence type="ECO:0000313" key="2">
    <source>
        <dbReference type="Ensembl" id="ENSMUSP00000074157.7"/>
    </source>
</evidence>
<sequence length="81" mass="9745">MSWWRDNFWIILAMSIIFISLVLGLILYCVCRWQLRQGTGKLLSPQNRMEEMKKRCMRMFLILHQASYLLCHPGVHLFQET</sequence>
<organism evidence="2 4">
    <name type="scientific">Mus musculus</name>
    <name type="common">Mouse</name>
    <dbReference type="NCBI Taxonomy" id="10090"/>
    <lineage>
        <taxon>Eukaryota</taxon>
        <taxon>Metazoa</taxon>
        <taxon>Chordata</taxon>
        <taxon>Craniata</taxon>
        <taxon>Vertebrata</taxon>
        <taxon>Euteleostomi</taxon>
        <taxon>Mammalia</taxon>
        <taxon>Eutheria</taxon>
        <taxon>Euarchontoglires</taxon>
        <taxon>Glires</taxon>
        <taxon>Rodentia</taxon>
        <taxon>Myomorpha</taxon>
        <taxon>Muroidea</taxon>
        <taxon>Muridae</taxon>
        <taxon>Murinae</taxon>
        <taxon>Mus</taxon>
        <taxon>Mus</taxon>
    </lineage>
</organism>
<evidence type="ECO:0000313" key="3">
    <source>
        <dbReference type="MGI" id="MGI:3610314"/>
    </source>
</evidence>
<keyword evidence="4" id="KW-1185">Reference proteome</keyword>
<reference evidence="2 4" key="1">
    <citation type="journal article" date="2009" name="PLoS Biol.">
        <title>Lineage-specific biology revealed by a finished genome assembly of the mouse.</title>
        <authorList>
            <consortium name="Mouse Genome Sequencing Consortium"/>
            <person name="Church D.M."/>
            <person name="Goodstadt L."/>
            <person name="Hillier L.W."/>
            <person name="Zody M.C."/>
            <person name="Goldstein S."/>
            <person name="She X."/>
            <person name="Bult C.J."/>
            <person name="Agarwala R."/>
            <person name="Cherry J.L."/>
            <person name="DiCuccio M."/>
            <person name="Hlavina W."/>
            <person name="Kapustin Y."/>
            <person name="Meric P."/>
            <person name="Maglott D."/>
            <person name="Birtle Z."/>
            <person name="Marques A.C."/>
            <person name="Graves T."/>
            <person name="Zhou S."/>
            <person name="Teague B."/>
            <person name="Potamousis K."/>
            <person name="Churas C."/>
            <person name="Place M."/>
            <person name="Herschleb J."/>
            <person name="Runnheim R."/>
            <person name="Forrest D."/>
            <person name="Amos-Landgraf J."/>
            <person name="Schwartz D.C."/>
            <person name="Cheng Z."/>
            <person name="Lindblad-Toh K."/>
            <person name="Eichler E.E."/>
            <person name="Ponting C.P."/>
        </authorList>
    </citation>
    <scope>NUCLEOTIDE SEQUENCE [LARGE SCALE GENOMIC DNA]</scope>
    <source>
        <strain evidence="2 4">C57BL/6J</strain>
    </source>
</reference>
<keyword evidence="1" id="KW-0472">Membrane</keyword>
<keyword evidence="1" id="KW-0812">Transmembrane</keyword>
<evidence type="ECO:0000313" key="4">
    <source>
        <dbReference type="Proteomes" id="UP000000589"/>
    </source>
</evidence>
<gene>
    <name evidence="2 3" type="primary">Scimp</name>
    <name evidence="3" type="synonym">A430084P05Rik</name>
</gene>
<dbReference type="Pfam" id="PF15050">
    <property type="entry name" value="SCIMP"/>
    <property type="match status" value="1"/>
</dbReference>
<dbReference type="UCSC" id="uc011xya.1">
    <property type="organism name" value="mouse"/>
</dbReference>
<reference evidence="2" key="3">
    <citation type="submission" date="2025-08" db="UniProtKB">
        <authorList>
            <consortium name="Ensembl"/>
        </authorList>
    </citation>
    <scope>IDENTIFICATION</scope>
    <source>
        <strain evidence="2">C57BL/6J</strain>
    </source>
</reference>
<dbReference type="ExpressionAtlas" id="F8WHN0">
    <property type="expression patterns" value="baseline and differential"/>
</dbReference>
<reference evidence="2" key="4">
    <citation type="submission" date="2025-09" db="UniProtKB">
        <authorList>
            <consortium name="Ensembl"/>
        </authorList>
    </citation>
    <scope>IDENTIFICATION</scope>
    <source>
        <strain evidence="2">C57BL/6J</strain>
    </source>
</reference>
<dbReference type="GO" id="GO:0097197">
    <property type="term" value="C:tetraspanin-enriched microdomain"/>
    <property type="evidence" value="ECO:0007669"/>
    <property type="project" value="InterPro"/>
</dbReference>
<name>F8WHN0_MOUSE</name>
<evidence type="ECO:0000256" key="1">
    <source>
        <dbReference type="SAM" id="Phobius"/>
    </source>
</evidence>
<dbReference type="HOGENOM" id="CLU_2573268_0_0_1"/>
<dbReference type="InterPro" id="IPR028181">
    <property type="entry name" value="SCIMP"/>
</dbReference>
<dbReference type="GO" id="GO:0001772">
    <property type="term" value="C:immunological synapse"/>
    <property type="evidence" value="ECO:0007669"/>
    <property type="project" value="InterPro"/>
</dbReference>